<gene>
    <name evidence="15" type="ORF">IFM46972_07450</name>
</gene>
<evidence type="ECO:0000256" key="3">
    <source>
        <dbReference type="ARBA" id="ARBA00022490"/>
    </source>
</evidence>
<sequence>MVPEGSSVYCTLLLSDHYLPGATVLAHSLRDNGTKAKLVALYTPDTLQYATIKELQSVYDEIIPVQTATNHTPANLWLMDRPDLISTFTKIELWRQTQFKKIVYIDCDVVAVRAPDELLTLEEDFAAAPDVGWPDIFNSGVMVLRPNLQDYYALKALAERGISFDGADQGLLNMHFRNWHRLSFTYNCTPSANYQYIPAYKHFQSTISLIHFIGAQKPWNLPRQVLPVESPYNQLLGRWWAIYDRHYRPVVTVPLHSLPSRFVTVESDINTYPQETVPQPPRLQISHPPGEASSYGQVLEIQHDQHVISSSEQALGTHSETLFKSESSPLQPHTVCSHSHAQVEQAPHEEGFYDQSGTPHGQEGSKVDHAQAVPEEHHPIQSEAAPVRSAVPQYVRGEEHVSAYVLPHSSQPAFTIQSEQPTHQASSAPPPSSEPSAVNEVHHAHLEPVVVENQEKPTVLSAPLVEVETFEAPKAEWDAAREPPPLNSKPEGFALAERTYTMSEDQRLFQPPASYPEAPKNMWYQVPDTKPEPEKVKQIFPWETRAPKPTRVFLEDQPSTVSMESASASTREEYKSSVGSGTSWTAEEPSTATWETYSRSNAWDEVPEIHKYIQSIQHGRKAKVQVISGGPSPGTEASSWRTTDHGPMGMRVTDFPTEVERPSLPVTPAPIRRSFGQASGDETTDEQLPIAEGVSKQEDWVGLTVDAFLHLLRATYLYWKFTESISTPRRALPATVRSLGERRFIT</sequence>
<dbReference type="AlphaFoldDB" id="A0A8H3P2T1"/>
<comment type="catalytic activity">
    <reaction evidence="12">
        <text>L-tyrosyl-[glycogenin] + UDP-alpha-D-glucose = alpha-D-glucosyl-L-tyrosyl-[glycogenin] + UDP + H(+)</text>
        <dbReference type="Rhea" id="RHEA:23360"/>
        <dbReference type="Rhea" id="RHEA-COMP:14604"/>
        <dbReference type="Rhea" id="RHEA-COMP:14605"/>
        <dbReference type="ChEBI" id="CHEBI:15378"/>
        <dbReference type="ChEBI" id="CHEBI:46858"/>
        <dbReference type="ChEBI" id="CHEBI:58223"/>
        <dbReference type="ChEBI" id="CHEBI:58885"/>
        <dbReference type="ChEBI" id="CHEBI:140573"/>
        <dbReference type="EC" id="2.4.1.186"/>
    </reaction>
</comment>
<name>A0A8H3P2T1_9EURO</name>
<feature type="compositionally biased region" description="Polar residues" evidence="14">
    <location>
        <begin position="415"/>
        <end position="424"/>
    </location>
</feature>
<protein>
    <recommendedName>
        <fullName evidence="10">glycogenin glucosyltransferase</fullName>
        <ecNumber evidence="10">2.4.1.186</ecNumber>
    </recommendedName>
</protein>
<comment type="function">
    <text evidence="13">Self-glucosylating initiator of glycogen synthesis. It catalyzes the formation of a short alpha (1,4)-glucosyl chain covalently attached via a glucose 1-O-tyrosyl linkage to internal tyrosine residues and these chains act as primers for the elongation reaction catalyzed by glycogen synthase.</text>
</comment>
<dbReference type="Pfam" id="PF01501">
    <property type="entry name" value="Glyco_transf_8"/>
    <property type="match status" value="1"/>
</dbReference>
<evidence type="ECO:0000256" key="12">
    <source>
        <dbReference type="ARBA" id="ARBA00052293"/>
    </source>
</evidence>
<feature type="region of interest" description="Disordered" evidence="14">
    <location>
        <begin position="558"/>
        <end position="587"/>
    </location>
</feature>
<evidence type="ECO:0000256" key="5">
    <source>
        <dbReference type="ARBA" id="ARBA00022723"/>
    </source>
</evidence>
<dbReference type="InterPro" id="IPR050587">
    <property type="entry name" value="GNT1/Glycosyltrans_8"/>
</dbReference>
<dbReference type="GO" id="GO:0005737">
    <property type="term" value="C:cytoplasm"/>
    <property type="evidence" value="ECO:0007669"/>
    <property type="project" value="UniProtKB-SubCell"/>
</dbReference>
<accession>A0A8H3P2T1</accession>
<evidence type="ECO:0000256" key="2">
    <source>
        <dbReference type="ARBA" id="ARBA00004496"/>
    </source>
</evidence>
<evidence type="ECO:0000256" key="13">
    <source>
        <dbReference type="ARBA" id="ARBA00057883"/>
    </source>
</evidence>
<dbReference type="EC" id="2.4.1.186" evidence="10"/>
<keyword evidence="8" id="KW-0464">Manganese</keyword>
<evidence type="ECO:0000256" key="14">
    <source>
        <dbReference type="SAM" id="MobiDB-lite"/>
    </source>
</evidence>
<dbReference type="PANTHER" id="PTHR11183">
    <property type="entry name" value="GLYCOGENIN SUBFAMILY MEMBER"/>
    <property type="match status" value="1"/>
</dbReference>
<reference evidence="15 16" key="1">
    <citation type="submission" date="2020-01" db="EMBL/GenBank/DDBJ databases">
        <title>Draft genome sequence of Aspergillus udagawae IFM 46972.</title>
        <authorList>
            <person name="Takahashi H."/>
            <person name="Yaguchi T."/>
        </authorList>
    </citation>
    <scope>NUCLEOTIDE SEQUENCE [LARGE SCALE GENOMIC DNA]</scope>
    <source>
        <strain evidence="15 16">IFM 46972</strain>
    </source>
</reference>
<dbReference type="GO" id="GO:0046872">
    <property type="term" value="F:metal ion binding"/>
    <property type="evidence" value="ECO:0007669"/>
    <property type="project" value="UniProtKB-KW"/>
</dbReference>
<comment type="subcellular location">
    <subcellularLocation>
        <location evidence="2">Cytoplasm</location>
    </subcellularLocation>
</comment>
<proteinExistence type="inferred from homology"/>
<feature type="region of interest" description="Disordered" evidence="14">
    <location>
        <begin position="628"/>
        <end position="647"/>
    </location>
</feature>
<evidence type="ECO:0000256" key="8">
    <source>
        <dbReference type="ARBA" id="ARBA00023211"/>
    </source>
</evidence>
<evidence type="ECO:0000256" key="7">
    <source>
        <dbReference type="ARBA" id="ARBA00023180"/>
    </source>
</evidence>
<keyword evidence="6" id="KW-0320">Glycogen biosynthesis</keyword>
<keyword evidence="4" id="KW-0808">Transferase</keyword>
<dbReference type="CDD" id="cd02537">
    <property type="entry name" value="GT8_Glycogenin"/>
    <property type="match status" value="1"/>
</dbReference>
<comment type="caution">
    <text evidence="15">The sequence shown here is derived from an EMBL/GenBank/DDBJ whole genome shotgun (WGS) entry which is preliminary data.</text>
</comment>
<feature type="region of interest" description="Disordered" evidence="14">
    <location>
        <begin position="661"/>
        <end position="684"/>
    </location>
</feature>
<evidence type="ECO:0000256" key="4">
    <source>
        <dbReference type="ARBA" id="ARBA00022679"/>
    </source>
</evidence>
<evidence type="ECO:0000256" key="9">
    <source>
        <dbReference type="ARBA" id="ARBA00038162"/>
    </source>
</evidence>
<comment type="catalytic activity">
    <reaction evidence="11">
        <text>[1,4-alpha-D-glucosyl](n)-L-tyrosyl-[glycogenin] + UDP-alpha-D-glucose = [1,4-alpha-D-glucosyl](n+1)-L-tyrosyl-[glycogenin] + UDP + H(+)</text>
        <dbReference type="Rhea" id="RHEA:56560"/>
        <dbReference type="Rhea" id="RHEA-COMP:14606"/>
        <dbReference type="Rhea" id="RHEA-COMP:14607"/>
        <dbReference type="ChEBI" id="CHEBI:15378"/>
        <dbReference type="ChEBI" id="CHEBI:58223"/>
        <dbReference type="ChEBI" id="CHEBI:58885"/>
        <dbReference type="ChEBI" id="CHEBI:140574"/>
        <dbReference type="EC" id="2.4.1.186"/>
    </reaction>
</comment>
<dbReference type="EMBL" id="BLKC01000057">
    <property type="protein sequence ID" value="GFF44161.1"/>
    <property type="molecule type" value="Genomic_DNA"/>
</dbReference>
<feature type="compositionally biased region" description="Polar residues" evidence="14">
    <location>
        <begin position="577"/>
        <end position="587"/>
    </location>
</feature>
<evidence type="ECO:0000256" key="6">
    <source>
        <dbReference type="ARBA" id="ARBA00023056"/>
    </source>
</evidence>
<keyword evidence="7" id="KW-0325">Glycoprotein</keyword>
<keyword evidence="3" id="KW-0963">Cytoplasm</keyword>
<evidence type="ECO:0000256" key="1">
    <source>
        <dbReference type="ARBA" id="ARBA00001936"/>
    </source>
</evidence>
<dbReference type="GO" id="GO:0008466">
    <property type="term" value="F:glycogenin glucosyltransferase activity"/>
    <property type="evidence" value="ECO:0007669"/>
    <property type="project" value="UniProtKB-EC"/>
</dbReference>
<evidence type="ECO:0000313" key="16">
    <source>
        <dbReference type="Proteomes" id="UP000465221"/>
    </source>
</evidence>
<dbReference type="InterPro" id="IPR002495">
    <property type="entry name" value="Glyco_trans_8"/>
</dbReference>
<dbReference type="Proteomes" id="UP000465221">
    <property type="component" value="Unassembled WGS sequence"/>
</dbReference>
<organism evidence="15 16">
    <name type="scientific">Aspergillus udagawae</name>
    <dbReference type="NCBI Taxonomy" id="91492"/>
    <lineage>
        <taxon>Eukaryota</taxon>
        <taxon>Fungi</taxon>
        <taxon>Dikarya</taxon>
        <taxon>Ascomycota</taxon>
        <taxon>Pezizomycotina</taxon>
        <taxon>Eurotiomycetes</taxon>
        <taxon>Eurotiomycetidae</taxon>
        <taxon>Eurotiales</taxon>
        <taxon>Aspergillaceae</taxon>
        <taxon>Aspergillus</taxon>
        <taxon>Aspergillus subgen. Fumigati</taxon>
    </lineage>
</organism>
<comment type="cofactor">
    <cofactor evidence="1">
        <name>Mn(2+)</name>
        <dbReference type="ChEBI" id="CHEBI:29035"/>
    </cofactor>
</comment>
<dbReference type="SUPFAM" id="SSF53448">
    <property type="entry name" value="Nucleotide-diphospho-sugar transferases"/>
    <property type="match status" value="1"/>
</dbReference>
<feature type="compositionally biased region" description="Polar residues" evidence="14">
    <location>
        <begin position="558"/>
        <end position="569"/>
    </location>
</feature>
<dbReference type="GO" id="GO:0005978">
    <property type="term" value="P:glycogen biosynthetic process"/>
    <property type="evidence" value="ECO:0007669"/>
    <property type="project" value="UniProtKB-KW"/>
</dbReference>
<evidence type="ECO:0000256" key="11">
    <source>
        <dbReference type="ARBA" id="ARBA00050886"/>
    </source>
</evidence>
<comment type="similarity">
    <text evidence="9">Belongs to the glycosyltransferase 8 family. Glycogenin subfamily.</text>
</comment>
<dbReference type="Gene3D" id="3.90.550.10">
    <property type="entry name" value="Spore Coat Polysaccharide Biosynthesis Protein SpsA, Chain A"/>
    <property type="match status" value="1"/>
</dbReference>
<feature type="region of interest" description="Disordered" evidence="14">
    <location>
        <begin position="415"/>
        <end position="438"/>
    </location>
</feature>
<dbReference type="InterPro" id="IPR029044">
    <property type="entry name" value="Nucleotide-diphossugar_trans"/>
</dbReference>
<keyword evidence="5" id="KW-0479">Metal-binding</keyword>
<evidence type="ECO:0000313" key="15">
    <source>
        <dbReference type="EMBL" id="GFF44161.1"/>
    </source>
</evidence>
<dbReference type="FunFam" id="3.90.550.10:FF:000092">
    <property type="entry name" value="Glycogenin 2"/>
    <property type="match status" value="1"/>
</dbReference>
<evidence type="ECO:0000256" key="10">
    <source>
        <dbReference type="ARBA" id="ARBA00038934"/>
    </source>
</evidence>